<dbReference type="AlphaFoldDB" id="A0A382LHQ1"/>
<proteinExistence type="predicted"/>
<reference evidence="1" key="1">
    <citation type="submission" date="2018-05" db="EMBL/GenBank/DDBJ databases">
        <authorList>
            <person name="Lanie J.A."/>
            <person name="Ng W.-L."/>
            <person name="Kazmierczak K.M."/>
            <person name="Andrzejewski T.M."/>
            <person name="Davidsen T.M."/>
            <person name="Wayne K.J."/>
            <person name="Tettelin H."/>
            <person name="Glass J.I."/>
            <person name="Rusch D."/>
            <person name="Podicherti R."/>
            <person name="Tsui H.-C.T."/>
            <person name="Winkler M.E."/>
        </authorList>
    </citation>
    <scope>NUCLEOTIDE SEQUENCE</scope>
</reference>
<sequence>MAGADYGGAEEFFVRLAIALNSSVVQQRVVIRKHKLRASQLRAGGVEPVELGFGSPLDAVTRWGLREQISEFNPDIVLTWMNRATAMLPGRGKFVHVGRLGGYYNLKYYRAC</sequence>
<evidence type="ECO:0000313" key="1">
    <source>
        <dbReference type="EMBL" id="SVC36150.1"/>
    </source>
</evidence>
<evidence type="ECO:0008006" key="2">
    <source>
        <dbReference type="Google" id="ProtNLM"/>
    </source>
</evidence>
<feature type="non-terminal residue" evidence="1">
    <location>
        <position position="112"/>
    </location>
</feature>
<organism evidence="1">
    <name type="scientific">marine metagenome</name>
    <dbReference type="NCBI Taxonomy" id="408172"/>
    <lineage>
        <taxon>unclassified sequences</taxon>
        <taxon>metagenomes</taxon>
        <taxon>ecological metagenomes</taxon>
    </lineage>
</organism>
<protein>
    <recommendedName>
        <fullName evidence="2">Glycosyltransferase subfamily 4-like N-terminal domain-containing protein</fullName>
    </recommendedName>
</protein>
<accession>A0A382LHQ1</accession>
<dbReference type="EMBL" id="UINC01087091">
    <property type="protein sequence ID" value="SVC36150.1"/>
    <property type="molecule type" value="Genomic_DNA"/>
</dbReference>
<gene>
    <name evidence="1" type="ORF">METZ01_LOCUS289004</name>
</gene>
<name>A0A382LHQ1_9ZZZZ</name>